<dbReference type="Gene3D" id="1.10.510.10">
    <property type="entry name" value="Transferase(Phosphotransferase) domain 1"/>
    <property type="match status" value="1"/>
</dbReference>
<sequence>MEESRYVAIKVGRMSSSSILSNEISSMKLLQEGQVPGHPGKDHVVELLDQFIHERPNGSHICLVTNPLGRSLETALTFDCGKAGQEPAPYAFSRRASIQTLQALDYLHQHGIMHGDVHPGNLLLALTHDIDKDTETEIEAKNQRGNELNLSDEPYWLDEGIYIPESDPTNANVILVDLGAFNHPADVPSRKYAYPIPYRAPEVVMDTGNITCKADIWAFGCVIFRIITDIPLFAPEDCCWGMNETEREQMLMFIDRLGPVPEYLRSACKDLDLNLTSDGILVDPLPEDERAEPLAKFFMEYKPEDMGEEEITAFIEFLGLMIRFDPDERSSAQDLLQHRWITDFSVCS</sequence>
<dbReference type="PANTHER" id="PTHR45646:SF11">
    <property type="entry name" value="SERINE_THREONINE-PROTEIN KINASE DOA"/>
    <property type="match status" value="1"/>
</dbReference>
<evidence type="ECO:0000259" key="6">
    <source>
        <dbReference type="PROSITE" id="PS50011"/>
    </source>
</evidence>
<comment type="caution">
    <text evidence="7">The sequence shown here is derived from an EMBL/GenBank/DDBJ whole genome shotgun (WGS) entry which is preliminary data.</text>
</comment>
<dbReference type="GO" id="GO:0043484">
    <property type="term" value="P:regulation of RNA splicing"/>
    <property type="evidence" value="ECO:0007669"/>
    <property type="project" value="TreeGrafter"/>
</dbReference>
<organism evidence="7 8">
    <name type="scientific">Penicillium hetheringtonii</name>
    <dbReference type="NCBI Taxonomy" id="911720"/>
    <lineage>
        <taxon>Eukaryota</taxon>
        <taxon>Fungi</taxon>
        <taxon>Dikarya</taxon>
        <taxon>Ascomycota</taxon>
        <taxon>Pezizomycotina</taxon>
        <taxon>Eurotiomycetes</taxon>
        <taxon>Eurotiomycetidae</taxon>
        <taxon>Eurotiales</taxon>
        <taxon>Aspergillaceae</taxon>
        <taxon>Penicillium</taxon>
    </lineage>
</organism>
<proteinExistence type="predicted"/>
<keyword evidence="5" id="KW-0067">ATP-binding</keyword>
<dbReference type="Pfam" id="PF00069">
    <property type="entry name" value="Pkinase"/>
    <property type="match status" value="2"/>
</dbReference>
<dbReference type="InterPro" id="IPR051175">
    <property type="entry name" value="CLK_kinases"/>
</dbReference>
<dbReference type="InterPro" id="IPR000719">
    <property type="entry name" value="Prot_kinase_dom"/>
</dbReference>
<dbReference type="GO" id="GO:0004674">
    <property type="term" value="F:protein serine/threonine kinase activity"/>
    <property type="evidence" value="ECO:0007669"/>
    <property type="project" value="UniProtKB-KW"/>
</dbReference>
<evidence type="ECO:0000256" key="5">
    <source>
        <dbReference type="ARBA" id="ARBA00022840"/>
    </source>
</evidence>
<dbReference type="SMART" id="SM00220">
    <property type="entry name" value="S_TKc"/>
    <property type="match status" value="1"/>
</dbReference>
<evidence type="ECO:0000313" key="8">
    <source>
        <dbReference type="Proteomes" id="UP001216150"/>
    </source>
</evidence>
<keyword evidence="4" id="KW-0418">Kinase</keyword>
<dbReference type="GO" id="GO:0005524">
    <property type="term" value="F:ATP binding"/>
    <property type="evidence" value="ECO:0007669"/>
    <property type="project" value="UniProtKB-KW"/>
</dbReference>
<keyword evidence="1" id="KW-0723">Serine/threonine-protein kinase</keyword>
<evidence type="ECO:0000313" key="7">
    <source>
        <dbReference type="EMBL" id="KAJ5568767.1"/>
    </source>
</evidence>
<reference evidence="7 8" key="1">
    <citation type="journal article" date="2023" name="IMA Fungus">
        <title>Comparative genomic study of the Penicillium genus elucidates a diverse pangenome and 15 lateral gene transfer events.</title>
        <authorList>
            <person name="Petersen C."/>
            <person name="Sorensen T."/>
            <person name="Nielsen M.R."/>
            <person name="Sondergaard T.E."/>
            <person name="Sorensen J.L."/>
            <person name="Fitzpatrick D.A."/>
            <person name="Frisvad J.C."/>
            <person name="Nielsen K.L."/>
        </authorList>
    </citation>
    <scope>NUCLEOTIDE SEQUENCE [LARGE SCALE GENOMIC DNA]</scope>
    <source>
        <strain evidence="7 8">IBT 29057</strain>
    </source>
</reference>
<keyword evidence="8" id="KW-1185">Reference proteome</keyword>
<dbReference type="EMBL" id="JAQJAC010000010">
    <property type="protein sequence ID" value="KAJ5568767.1"/>
    <property type="molecule type" value="Genomic_DNA"/>
</dbReference>
<evidence type="ECO:0000256" key="1">
    <source>
        <dbReference type="ARBA" id="ARBA00022527"/>
    </source>
</evidence>
<gene>
    <name evidence="7" type="ORF">N7450_011253</name>
</gene>
<accession>A0AAD6D9K3</accession>
<evidence type="ECO:0000256" key="2">
    <source>
        <dbReference type="ARBA" id="ARBA00022679"/>
    </source>
</evidence>
<name>A0AAD6D9K3_9EURO</name>
<protein>
    <recommendedName>
        <fullName evidence="6">Protein kinase domain-containing protein</fullName>
    </recommendedName>
</protein>
<keyword evidence="3" id="KW-0547">Nucleotide-binding</keyword>
<dbReference type="AlphaFoldDB" id="A0AAD6D9K3"/>
<dbReference type="InterPro" id="IPR011009">
    <property type="entry name" value="Kinase-like_dom_sf"/>
</dbReference>
<evidence type="ECO:0000256" key="4">
    <source>
        <dbReference type="ARBA" id="ARBA00022777"/>
    </source>
</evidence>
<dbReference type="Proteomes" id="UP001216150">
    <property type="component" value="Unassembled WGS sequence"/>
</dbReference>
<dbReference type="GO" id="GO:0005634">
    <property type="term" value="C:nucleus"/>
    <property type="evidence" value="ECO:0007669"/>
    <property type="project" value="TreeGrafter"/>
</dbReference>
<evidence type="ECO:0000256" key="3">
    <source>
        <dbReference type="ARBA" id="ARBA00022741"/>
    </source>
</evidence>
<keyword evidence="2" id="KW-0808">Transferase</keyword>
<feature type="domain" description="Protein kinase" evidence="6">
    <location>
        <begin position="1"/>
        <end position="341"/>
    </location>
</feature>
<dbReference type="PANTHER" id="PTHR45646">
    <property type="entry name" value="SERINE/THREONINE-PROTEIN KINASE DOA-RELATED"/>
    <property type="match status" value="1"/>
</dbReference>
<dbReference type="Gene3D" id="3.30.200.20">
    <property type="entry name" value="Phosphorylase Kinase, domain 1"/>
    <property type="match status" value="1"/>
</dbReference>
<dbReference type="PROSITE" id="PS50011">
    <property type="entry name" value="PROTEIN_KINASE_DOM"/>
    <property type="match status" value="1"/>
</dbReference>
<dbReference type="SUPFAM" id="SSF56112">
    <property type="entry name" value="Protein kinase-like (PK-like)"/>
    <property type="match status" value="1"/>
</dbReference>